<organism evidence="1">
    <name type="scientific">Bacillus toyonensis</name>
    <dbReference type="NCBI Taxonomy" id="155322"/>
    <lineage>
        <taxon>Bacteria</taxon>
        <taxon>Bacillati</taxon>
        <taxon>Bacillota</taxon>
        <taxon>Bacilli</taxon>
        <taxon>Bacillales</taxon>
        <taxon>Bacillaceae</taxon>
        <taxon>Bacillus</taxon>
        <taxon>Bacillus cereus group</taxon>
    </lineage>
</organism>
<evidence type="ECO:0000313" key="1">
    <source>
        <dbReference type="EMBL" id="PEI82454.1"/>
    </source>
</evidence>
<dbReference type="EMBL" id="NUEH01000076">
    <property type="protein sequence ID" value="PEI82454.1"/>
    <property type="molecule type" value="Genomic_DNA"/>
</dbReference>
<dbReference type="AlphaFoldDB" id="A0AB73R2J3"/>
<dbReference type="Proteomes" id="UP000220969">
    <property type="component" value="Unassembled WGS sequence"/>
</dbReference>
<protein>
    <submittedName>
        <fullName evidence="1">Uncharacterized protein</fullName>
    </submittedName>
</protein>
<reference evidence="1" key="1">
    <citation type="submission" date="2017-09" db="EMBL/GenBank/DDBJ databases">
        <title>Large-scale bioinformatics analysis of Bacillus genomes uncovers conserved roles of natural products in bacterial physiology.</title>
        <authorList>
            <consortium name="Agbiome Team Llc"/>
            <person name="Bleich R.M."/>
            <person name="Kirk G.J."/>
            <person name="Santa Maria K.C."/>
            <person name="Allen S.E."/>
            <person name="Farag S."/>
            <person name="Shank E.A."/>
            <person name="Bowers A."/>
        </authorList>
    </citation>
    <scope>NUCLEOTIDE SEQUENCE</scope>
    <source>
        <strain evidence="1">AFS005430</strain>
    </source>
</reference>
<comment type="caution">
    <text evidence="1">The sequence shown here is derived from an EMBL/GenBank/DDBJ whole genome shotgun (WGS) entry which is preliminary data.</text>
</comment>
<proteinExistence type="predicted"/>
<sequence length="64" mass="7584">MFYGSMHFFIHSYPGAVLEFSFVTGFVEKLYKTLHTLSLFFLWNAVDTFLMHKRKDTQRCLSPT</sequence>
<accession>A0AB73R2J3</accession>
<name>A0AB73R2J3_9BACI</name>
<gene>
    <name evidence="1" type="ORF">CN678_28435</name>
</gene>